<comment type="caution">
    <text evidence="4">The sequence shown here is derived from an EMBL/GenBank/DDBJ whole genome shotgun (WGS) entry which is preliminary data.</text>
</comment>
<dbReference type="PROSITE" id="PS51186">
    <property type="entry name" value="GNAT"/>
    <property type="match status" value="1"/>
</dbReference>
<name>A0ABS5HM72_9RHOB</name>
<evidence type="ECO:0000259" key="3">
    <source>
        <dbReference type="PROSITE" id="PS51186"/>
    </source>
</evidence>
<keyword evidence="2" id="KW-0012">Acyltransferase</keyword>
<dbReference type="InterPro" id="IPR016181">
    <property type="entry name" value="Acyl_CoA_acyltransferase"/>
</dbReference>
<dbReference type="SUPFAM" id="SSF55729">
    <property type="entry name" value="Acyl-CoA N-acyltransferases (Nat)"/>
    <property type="match status" value="1"/>
</dbReference>
<keyword evidence="1" id="KW-0808">Transferase</keyword>
<proteinExistence type="predicted"/>
<evidence type="ECO:0000313" key="5">
    <source>
        <dbReference type="Proteomes" id="UP001195941"/>
    </source>
</evidence>
<dbReference type="Proteomes" id="UP001195941">
    <property type="component" value="Unassembled WGS sequence"/>
</dbReference>
<feature type="domain" description="N-acetyltransferase" evidence="3">
    <location>
        <begin position="94"/>
        <end position="244"/>
    </location>
</feature>
<organism evidence="4 5">
    <name type="scientific">Thalassovita aquimarina</name>
    <dbReference type="NCBI Taxonomy" id="2785917"/>
    <lineage>
        <taxon>Bacteria</taxon>
        <taxon>Pseudomonadati</taxon>
        <taxon>Pseudomonadota</taxon>
        <taxon>Alphaproteobacteria</taxon>
        <taxon>Rhodobacterales</taxon>
        <taxon>Roseobacteraceae</taxon>
        <taxon>Thalassovita</taxon>
    </lineage>
</organism>
<dbReference type="RefSeq" id="WP_212699569.1">
    <property type="nucleotide sequence ID" value="NZ_JADMKU010000002.1"/>
</dbReference>
<dbReference type="PANTHER" id="PTHR43877">
    <property type="entry name" value="AMINOALKYLPHOSPHONATE N-ACETYLTRANSFERASE-RELATED-RELATED"/>
    <property type="match status" value="1"/>
</dbReference>
<protein>
    <submittedName>
        <fullName evidence="4">GNAT family N-acetyltransferase</fullName>
    </submittedName>
</protein>
<evidence type="ECO:0000313" key="4">
    <source>
        <dbReference type="EMBL" id="MBR9650055.1"/>
    </source>
</evidence>
<reference evidence="4 5" key="1">
    <citation type="journal article" date="2021" name="Arch. Microbiol.">
        <title>Thalassobius aquimarinus sp. nov., isolated from the Sea of Japan seashore.</title>
        <authorList>
            <person name="Kurilenko V.V."/>
            <person name="Romanenko L.A."/>
            <person name="Chernysheva N.Y."/>
            <person name="Velansky P.V."/>
            <person name="Tekutyeva L.A."/>
            <person name="Isaeva M.P."/>
            <person name="Mikhailov V.V."/>
        </authorList>
    </citation>
    <scope>NUCLEOTIDE SEQUENCE [LARGE SCALE GENOMIC DNA]</scope>
    <source>
        <strain evidence="4 5">KMM 8518</strain>
    </source>
</reference>
<dbReference type="Gene3D" id="3.40.630.30">
    <property type="match status" value="1"/>
</dbReference>
<sequence>MTTPGIEQLYDVIDATWPAASTRRLGPWLIREGQDGGQRVSAATALDPVTPEDIPQAEQAMQDLGQPRLFQIRDGQQELDAMLADRGYVVVDPVNFWIAPVDDIATEFPPPVTAFAVWEPLAIQIDIWAAGGIGPDRIAVMNRVAPPKTSLLGRLNDSPAGSAFVGIHDGIAMLHALEVLPHQRKQGMARWFMRLAAFWARDNGARHLSVVCTQENEAANRLYQSLGMSLAGQYHYRKHQGDLS</sequence>
<evidence type="ECO:0000256" key="1">
    <source>
        <dbReference type="ARBA" id="ARBA00022679"/>
    </source>
</evidence>
<dbReference type="EMBL" id="JADMKU010000002">
    <property type="protein sequence ID" value="MBR9650055.1"/>
    <property type="molecule type" value="Genomic_DNA"/>
</dbReference>
<dbReference type="InterPro" id="IPR050832">
    <property type="entry name" value="Bact_Acetyltransf"/>
</dbReference>
<dbReference type="InterPro" id="IPR000182">
    <property type="entry name" value="GNAT_dom"/>
</dbReference>
<dbReference type="CDD" id="cd04301">
    <property type="entry name" value="NAT_SF"/>
    <property type="match status" value="1"/>
</dbReference>
<dbReference type="PANTHER" id="PTHR43877:SF1">
    <property type="entry name" value="ACETYLTRANSFERASE"/>
    <property type="match status" value="1"/>
</dbReference>
<dbReference type="Pfam" id="PF00583">
    <property type="entry name" value="Acetyltransf_1"/>
    <property type="match status" value="1"/>
</dbReference>
<gene>
    <name evidence="4" type="ORF">IT775_02825</name>
</gene>
<evidence type="ECO:0000256" key="2">
    <source>
        <dbReference type="ARBA" id="ARBA00023315"/>
    </source>
</evidence>
<keyword evidence="5" id="KW-1185">Reference proteome</keyword>
<accession>A0ABS5HM72</accession>